<keyword evidence="1" id="KW-0472">Membrane</keyword>
<sequence length="92" mass="10879">MVLFENFHVFNCRSEYRSAFRVPIKNNYFLVIGVIMMQGLHIFAMHIPFMQELLIISPVSFESWFSFFIIAGVVIVVMEIFKKIRAVRDKET</sequence>
<keyword evidence="1" id="KW-1133">Transmembrane helix</keyword>
<organism evidence="3">
    <name type="scientific">bioreactor metagenome</name>
    <dbReference type="NCBI Taxonomy" id="1076179"/>
    <lineage>
        <taxon>unclassified sequences</taxon>
        <taxon>metagenomes</taxon>
        <taxon>ecological metagenomes</taxon>
    </lineage>
</organism>
<evidence type="ECO:0000259" key="2">
    <source>
        <dbReference type="Pfam" id="PF00689"/>
    </source>
</evidence>
<evidence type="ECO:0000313" key="3">
    <source>
        <dbReference type="EMBL" id="MPN32957.1"/>
    </source>
</evidence>
<feature type="transmembrane region" description="Helical" evidence="1">
    <location>
        <begin position="61"/>
        <end position="81"/>
    </location>
</feature>
<accession>A0A645H1Q1</accession>
<comment type="caution">
    <text evidence="3">The sequence shown here is derived from an EMBL/GenBank/DDBJ whole genome shotgun (WGS) entry which is preliminary data.</text>
</comment>
<gene>
    <name evidence="3" type="ORF">SDC9_180440</name>
</gene>
<feature type="domain" description="Cation-transporting P-type ATPase C-terminal" evidence="2">
    <location>
        <begin position="1"/>
        <end position="84"/>
    </location>
</feature>
<protein>
    <recommendedName>
        <fullName evidence="2">Cation-transporting P-type ATPase C-terminal domain-containing protein</fullName>
    </recommendedName>
</protein>
<dbReference type="InterPro" id="IPR023298">
    <property type="entry name" value="ATPase_P-typ_TM_dom_sf"/>
</dbReference>
<evidence type="ECO:0000256" key="1">
    <source>
        <dbReference type="SAM" id="Phobius"/>
    </source>
</evidence>
<dbReference type="AlphaFoldDB" id="A0A645H1Q1"/>
<dbReference type="SUPFAM" id="SSF81665">
    <property type="entry name" value="Calcium ATPase, transmembrane domain M"/>
    <property type="match status" value="1"/>
</dbReference>
<dbReference type="EMBL" id="VSSQ01085235">
    <property type="protein sequence ID" value="MPN32957.1"/>
    <property type="molecule type" value="Genomic_DNA"/>
</dbReference>
<feature type="transmembrane region" description="Helical" evidence="1">
    <location>
        <begin position="27"/>
        <end position="49"/>
    </location>
</feature>
<dbReference type="Gene3D" id="1.20.1110.10">
    <property type="entry name" value="Calcium-transporting ATPase, transmembrane domain"/>
    <property type="match status" value="1"/>
</dbReference>
<dbReference type="InterPro" id="IPR006068">
    <property type="entry name" value="ATPase_P-typ_cation-transptr_C"/>
</dbReference>
<proteinExistence type="predicted"/>
<keyword evidence="1" id="KW-0812">Transmembrane</keyword>
<name>A0A645H1Q1_9ZZZZ</name>
<reference evidence="3" key="1">
    <citation type="submission" date="2019-08" db="EMBL/GenBank/DDBJ databases">
        <authorList>
            <person name="Kucharzyk K."/>
            <person name="Murdoch R.W."/>
            <person name="Higgins S."/>
            <person name="Loffler F."/>
        </authorList>
    </citation>
    <scope>NUCLEOTIDE SEQUENCE</scope>
</reference>
<dbReference type="Pfam" id="PF00689">
    <property type="entry name" value="Cation_ATPase_C"/>
    <property type="match status" value="1"/>
</dbReference>